<evidence type="ECO:0000313" key="2">
    <source>
        <dbReference type="Proteomes" id="UP000034006"/>
    </source>
</evidence>
<dbReference type="EMBL" id="LCIH01000004">
    <property type="protein sequence ID" value="KKT52110.1"/>
    <property type="molecule type" value="Genomic_DNA"/>
</dbReference>
<dbReference type="AlphaFoldDB" id="A0A0G1HYV7"/>
<protein>
    <submittedName>
        <fullName evidence="1">Uncharacterized protein</fullName>
    </submittedName>
</protein>
<reference evidence="1 2" key="1">
    <citation type="journal article" date="2015" name="Nature">
        <title>rRNA introns, odd ribosomes, and small enigmatic genomes across a large radiation of phyla.</title>
        <authorList>
            <person name="Brown C.T."/>
            <person name="Hug L.A."/>
            <person name="Thomas B.C."/>
            <person name="Sharon I."/>
            <person name="Castelle C.J."/>
            <person name="Singh A."/>
            <person name="Wilkins M.J."/>
            <person name="Williams K.H."/>
            <person name="Banfield J.F."/>
        </authorList>
    </citation>
    <scope>NUCLEOTIDE SEQUENCE [LARGE SCALE GENOMIC DNA]</scope>
</reference>
<gene>
    <name evidence="1" type="ORF">UW44_C0004G0015</name>
</gene>
<dbReference type="Proteomes" id="UP000034006">
    <property type="component" value="Unassembled WGS sequence"/>
</dbReference>
<sequence length="211" mass="24837">MEKLSPNRVEFNAERERLKCDLEILESTEGFALLSKRQKKIIRVSLFLQARAERDMDPSHRNDPWHYDWHKRRGLRPRYSGSLEHIKRWYCHASVAAIENQDLSSFRPQDCPKEFFDAAYLAIHQEFELKKAVEFFGFPCVVHVSTELGNSYGETTKFHTFLALGHGPEGQIVVWEKKRIQLPYRVISLSQVYGDYPHAHYWGFRKLRPSA</sequence>
<proteinExistence type="predicted"/>
<evidence type="ECO:0000313" key="1">
    <source>
        <dbReference type="EMBL" id="KKT52110.1"/>
    </source>
</evidence>
<comment type="caution">
    <text evidence="1">The sequence shown here is derived from an EMBL/GenBank/DDBJ whole genome shotgun (WGS) entry which is preliminary data.</text>
</comment>
<accession>A0A0G1HYV7</accession>
<organism evidence="1 2">
    <name type="scientific">Candidatus Collierbacteria bacterium GW2011_GWB2_44_22</name>
    <dbReference type="NCBI Taxonomy" id="1618387"/>
    <lineage>
        <taxon>Bacteria</taxon>
        <taxon>Candidatus Collieribacteriota</taxon>
    </lineage>
</organism>
<name>A0A0G1HYV7_9BACT</name>
<dbReference type="STRING" id="1618387.UW44_C0004G0015"/>